<evidence type="ECO:0000256" key="2">
    <source>
        <dbReference type="ARBA" id="ARBA00023015"/>
    </source>
</evidence>
<dbReference type="Gene3D" id="1.10.357.10">
    <property type="entry name" value="Tetracycline Repressor, domain 2"/>
    <property type="match status" value="1"/>
</dbReference>
<dbReference type="Pfam" id="PF00440">
    <property type="entry name" value="TetR_N"/>
    <property type="match status" value="1"/>
</dbReference>
<dbReference type="SUPFAM" id="SSF48498">
    <property type="entry name" value="Tetracyclin repressor-like, C-terminal domain"/>
    <property type="match status" value="1"/>
</dbReference>
<dbReference type="EMBL" id="CP100355">
    <property type="protein sequence ID" value="UTF54861.1"/>
    <property type="molecule type" value="Genomic_DNA"/>
</dbReference>
<dbReference type="Pfam" id="PF13977">
    <property type="entry name" value="TetR_C_6"/>
    <property type="match status" value="1"/>
</dbReference>
<keyword evidence="3 5" id="KW-0238">DNA-binding</keyword>
<dbReference type="InterPro" id="IPR001647">
    <property type="entry name" value="HTH_TetR"/>
</dbReference>
<evidence type="ECO:0000256" key="1">
    <source>
        <dbReference type="ARBA" id="ARBA00022491"/>
    </source>
</evidence>
<dbReference type="InterPro" id="IPR036271">
    <property type="entry name" value="Tet_transcr_reg_TetR-rel_C_sf"/>
</dbReference>
<dbReference type="PROSITE" id="PS50977">
    <property type="entry name" value="HTH_TETR_2"/>
    <property type="match status" value="1"/>
</dbReference>
<dbReference type="KEGG" id="sawl:NGM29_06260"/>
<gene>
    <name evidence="7" type="ORF">NGM29_06260</name>
</gene>
<evidence type="ECO:0000256" key="3">
    <source>
        <dbReference type="ARBA" id="ARBA00023125"/>
    </source>
</evidence>
<dbReference type="PANTHER" id="PTHR30055">
    <property type="entry name" value="HTH-TYPE TRANSCRIPTIONAL REGULATOR RUTR"/>
    <property type="match status" value="1"/>
</dbReference>
<protein>
    <submittedName>
        <fullName evidence="7">TetR/AcrR family transcriptional regulator</fullName>
    </submittedName>
</protein>
<feature type="DNA-binding region" description="H-T-H motif" evidence="5">
    <location>
        <begin position="30"/>
        <end position="49"/>
    </location>
</feature>
<dbReference type="SUPFAM" id="SSF46689">
    <property type="entry name" value="Homeodomain-like"/>
    <property type="match status" value="1"/>
</dbReference>
<dbReference type="GO" id="GO:0003700">
    <property type="term" value="F:DNA-binding transcription factor activity"/>
    <property type="evidence" value="ECO:0007669"/>
    <property type="project" value="TreeGrafter"/>
</dbReference>
<keyword evidence="2" id="KW-0805">Transcription regulation</keyword>
<reference evidence="7" key="1">
    <citation type="submission" date="2022-06" db="EMBL/GenBank/DDBJ databases">
        <title>Diverse halophilic archaea isolated from saline environments.</title>
        <authorList>
            <person name="Cui H.-L."/>
        </authorList>
    </citation>
    <scope>NUCLEOTIDE SEQUENCE</scope>
    <source>
        <strain evidence="7">WLHS1</strain>
    </source>
</reference>
<evidence type="ECO:0000256" key="4">
    <source>
        <dbReference type="ARBA" id="ARBA00023163"/>
    </source>
</evidence>
<dbReference type="GeneID" id="73289632"/>
<dbReference type="AlphaFoldDB" id="A0A9E7NCJ4"/>
<keyword evidence="1" id="KW-0678">Repressor</keyword>
<sequence>MENDEQSETHAEIMEATYRALCEHGYASLTMQKISDEFEKSKGLLHYHFDSKEELLTAFIDYLLSEFEQDIASIEGPPDEKLDEFIKRFVVVSNTDDRKALHLALLELRAQSPFNDRFRDHLARSDTIVRDVVAEIIDDGITQGVFRADAEPEAVAQLVLASMDGARTRGLTIGDETYPDAVSDALYEYVIDDILVKTNE</sequence>
<evidence type="ECO:0000259" key="6">
    <source>
        <dbReference type="PROSITE" id="PS50977"/>
    </source>
</evidence>
<accession>A0A9E7NCJ4</accession>
<dbReference type="InterPro" id="IPR009057">
    <property type="entry name" value="Homeodomain-like_sf"/>
</dbReference>
<evidence type="ECO:0000313" key="7">
    <source>
        <dbReference type="EMBL" id="UTF54861.1"/>
    </source>
</evidence>
<proteinExistence type="predicted"/>
<dbReference type="InterPro" id="IPR050109">
    <property type="entry name" value="HTH-type_TetR-like_transc_reg"/>
</dbReference>
<name>A0A9E7NCJ4_9EURY</name>
<evidence type="ECO:0000256" key="5">
    <source>
        <dbReference type="PROSITE-ProRule" id="PRU00335"/>
    </source>
</evidence>
<dbReference type="RefSeq" id="WP_254159580.1">
    <property type="nucleotide sequence ID" value="NZ_CP100355.1"/>
</dbReference>
<dbReference type="Proteomes" id="UP001056855">
    <property type="component" value="Chromosome"/>
</dbReference>
<organism evidence="7 8">
    <name type="scientific">Natronosalvus rutilus</name>
    <dbReference type="NCBI Taxonomy" id="2953753"/>
    <lineage>
        <taxon>Archaea</taxon>
        <taxon>Methanobacteriati</taxon>
        <taxon>Methanobacteriota</taxon>
        <taxon>Stenosarchaea group</taxon>
        <taxon>Halobacteria</taxon>
        <taxon>Halobacteriales</taxon>
        <taxon>Natrialbaceae</taxon>
        <taxon>Natronosalvus</taxon>
    </lineage>
</organism>
<dbReference type="PRINTS" id="PR00455">
    <property type="entry name" value="HTHTETR"/>
</dbReference>
<keyword evidence="8" id="KW-1185">Reference proteome</keyword>
<dbReference type="GO" id="GO:0000976">
    <property type="term" value="F:transcription cis-regulatory region binding"/>
    <property type="evidence" value="ECO:0007669"/>
    <property type="project" value="TreeGrafter"/>
</dbReference>
<evidence type="ECO:0000313" key="8">
    <source>
        <dbReference type="Proteomes" id="UP001056855"/>
    </source>
</evidence>
<feature type="domain" description="HTH tetR-type" evidence="6">
    <location>
        <begin position="7"/>
        <end position="67"/>
    </location>
</feature>
<dbReference type="PANTHER" id="PTHR30055:SF234">
    <property type="entry name" value="HTH-TYPE TRANSCRIPTIONAL REGULATOR BETI"/>
    <property type="match status" value="1"/>
</dbReference>
<keyword evidence="4" id="KW-0804">Transcription</keyword>
<dbReference type="InterPro" id="IPR039538">
    <property type="entry name" value="BetI_C"/>
</dbReference>